<dbReference type="FunFam" id="1.20.1070.10:FF:000058">
    <property type="entry name" value="Adhesion G protein-coupled receptor F5"/>
    <property type="match status" value="1"/>
</dbReference>
<dbReference type="InterPro" id="IPR017981">
    <property type="entry name" value="GPCR_2-like_7TM"/>
</dbReference>
<feature type="transmembrane region" description="Helical" evidence="8">
    <location>
        <begin position="309"/>
        <end position="332"/>
    </location>
</feature>
<feature type="signal peptide" evidence="9">
    <location>
        <begin position="1"/>
        <end position="17"/>
    </location>
</feature>
<dbReference type="InterPro" id="IPR000203">
    <property type="entry name" value="GPS"/>
</dbReference>
<dbReference type="GO" id="GO:0016020">
    <property type="term" value="C:membrane"/>
    <property type="evidence" value="ECO:0007669"/>
    <property type="project" value="UniProtKB-SubCell"/>
</dbReference>
<dbReference type="SMART" id="SM00303">
    <property type="entry name" value="GPS"/>
    <property type="match status" value="1"/>
</dbReference>
<evidence type="ECO:0000256" key="5">
    <source>
        <dbReference type="ARBA" id="ARBA00023136"/>
    </source>
</evidence>
<keyword evidence="4 8" id="KW-1133">Transmembrane helix</keyword>
<dbReference type="PANTHER" id="PTHR45813:SF2">
    <property type="entry name" value="ADHESION G-PROTEIN COUPLED RECEPTOR F3"/>
    <property type="match status" value="1"/>
</dbReference>
<evidence type="ECO:0000256" key="9">
    <source>
        <dbReference type="SAM" id="SignalP"/>
    </source>
</evidence>
<keyword evidence="13" id="KW-1185">Reference proteome</keyword>
<dbReference type="GeneTree" id="ENSGT00940000154603"/>
<dbReference type="Pfam" id="PF00002">
    <property type="entry name" value="7tm_2"/>
    <property type="match status" value="1"/>
</dbReference>
<evidence type="ECO:0000256" key="2">
    <source>
        <dbReference type="ARBA" id="ARBA00007343"/>
    </source>
</evidence>
<protein>
    <recommendedName>
        <fullName evidence="14">Adhesion G protein-coupled receptor F3b</fullName>
    </recommendedName>
</protein>
<evidence type="ECO:0000313" key="13">
    <source>
        <dbReference type="Proteomes" id="UP000265080"/>
    </source>
</evidence>
<dbReference type="GO" id="GO:0007189">
    <property type="term" value="P:adenylate cyclase-activating G protein-coupled receptor signaling pathway"/>
    <property type="evidence" value="ECO:0007669"/>
    <property type="project" value="TreeGrafter"/>
</dbReference>
<dbReference type="OMA" id="EWMVWSA"/>
<dbReference type="SUPFAM" id="SSF81321">
    <property type="entry name" value="Family A G protein-coupled receptor-like"/>
    <property type="match status" value="1"/>
</dbReference>
<reference evidence="12" key="3">
    <citation type="submission" date="2025-09" db="UniProtKB">
        <authorList>
            <consortium name="Ensembl"/>
        </authorList>
    </citation>
    <scope>IDENTIFICATION</scope>
</reference>
<feature type="transmembrane region" description="Helical" evidence="8">
    <location>
        <begin position="240"/>
        <end position="258"/>
    </location>
</feature>
<dbReference type="PROSITE" id="PS50261">
    <property type="entry name" value="G_PROTEIN_RECEP_F2_4"/>
    <property type="match status" value="1"/>
</dbReference>
<keyword evidence="7" id="KW-0325">Glycoprotein</keyword>
<dbReference type="InterPro" id="IPR057244">
    <property type="entry name" value="GAIN_B"/>
</dbReference>
<evidence type="ECO:0000256" key="7">
    <source>
        <dbReference type="ARBA" id="ARBA00023180"/>
    </source>
</evidence>
<evidence type="ECO:0000259" key="11">
    <source>
        <dbReference type="PROSITE" id="PS50261"/>
    </source>
</evidence>
<name>A0A3P8T4K8_AMPPE</name>
<evidence type="ECO:0000259" key="10">
    <source>
        <dbReference type="PROSITE" id="PS50221"/>
    </source>
</evidence>
<feature type="transmembrane region" description="Helical" evidence="8">
    <location>
        <begin position="278"/>
        <end position="302"/>
    </location>
</feature>
<dbReference type="Proteomes" id="UP000265080">
    <property type="component" value="Chromosome 11"/>
</dbReference>
<dbReference type="Gene3D" id="1.20.1070.10">
    <property type="entry name" value="Rhodopsin 7-helix transmembrane proteins"/>
    <property type="match status" value="1"/>
</dbReference>
<keyword evidence="3 8" id="KW-0812">Transmembrane</keyword>
<evidence type="ECO:0000256" key="1">
    <source>
        <dbReference type="ARBA" id="ARBA00004141"/>
    </source>
</evidence>
<feature type="domain" description="GAIN-B" evidence="10">
    <location>
        <begin position="56"/>
        <end position="195"/>
    </location>
</feature>
<dbReference type="Pfam" id="PF01825">
    <property type="entry name" value="GPS"/>
    <property type="match status" value="1"/>
</dbReference>
<dbReference type="AlphaFoldDB" id="A0A3P8T4K8"/>
<dbReference type="Gene3D" id="2.60.220.50">
    <property type="match status" value="1"/>
</dbReference>
<reference evidence="12" key="2">
    <citation type="submission" date="2025-08" db="UniProtKB">
        <authorList>
            <consortium name="Ensembl"/>
        </authorList>
    </citation>
    <scope>IDENTIFICATION</scope>
</reference>
<evidence type="ECO:0000256" key="3">
    <source>
        <dbReference type="ARBA" id="ARBA00022692"/>
    </source>
</evidence>
<evidence type="ECO:0000256" key="8">
    <source>
        <dbReference type="SAM" id="Phobius"/>
    </source>
</evidence>
<evidence type="ECO:0000256" key="6">
    <source>
        <dbReference type="ARBA" id="ARBA00023157"/>
    </source>
</evidence>
<comment type="subcellular location">
    <subcellularLocation>
        <location evidence="1">Membrane</location>
        <topology evidence="1">Multi-pass membrane protein</topology>
    </subcellularLocation>
</comment>
<dbReference type="GO" id="GO:0004930">
    <property type="term" value="F:G protein-coupled receptor activity"/>
    <property type="evidence" value="ECO:0007669"/>
    <property type="project" value="InterPro"/>
</dbReference>
<dbReference type="InterPro" id="IPR051587">
    <property type="entry name" value="Adhesion_GPCR"/>
</dbReference>
<feature type="domain" description="G-protein coupled receptors family 2 profile 2" evidence="11">
    <location>
        <begin position="199"/>
        <end position="448"/>
    </location>
</feature>
<comment type="similarity">
    <text evidence="2">Belongs to the G-protein coupled receptor 2 family. Adhesion G-protein coupled receptor (ADGR) subfamily.</text>
</comment>
<feature type="transmembrane region" description="Helical" evidence="8">
    <location>
        <begin position="403"/>
        <end position="427"/>
    </location>
</feature>
<dbReference type="InterPro" id="IPR000832">
    <property type="entry name" value="GPCR_2_secretin-like"/>
</dbReference>
<evidence type="ECO:0000256" key="4">
    <source>
        <dbReference type="ARBA" id="ARBA00022989"/>
    </source>
</evidence>
<dbReference type="PRINTS" id="PR00249">
    <property type="entry name" value="GPCRSECRETIN"/>
</dbReference>
<dbReference type="GO" id="GO:0007166">
    <property type="term" value="P:cell surface receptor signaling pathway"/>
    <property type="evidence" value="ECO:0007669"/>
    <property type="project" value="InterPro"/>
</dbReference>
<dbReference type="InterPro" id="IPR046338">
    <property type="entry name" value="GAIN_dom_sf"/>
</dbReference>
<keyword evidence="5 8" id="KW-0472">Membrane</keyword>
<evidence type="ECO:0008006" key="14">
    <source>
        <dbReference type="Google" id="ProtNLM"/>
    </source>
</evidence>
<feature type="transmembrane region" description="Helical" evidence="8">
    <location>
        <begin position="361"/>
        <end position="383"/>
    </location>
</feature>
<dbReference type="Ensembl" id="ENSAPET00000019657.1">
    <property type="protein sequence ID" value="ENSAPEP00000019138.1"/>
    <property type="gene ID" value="ENSAPEG00000013665.1"/>
</dbReference>
<sequence length="492" mass="56012">MFHHMVLFILFQDLVDAASNMLNHTWSGVNDSVRYSMSSNYLIAMEDLVKNVKVNKSSDFISENLDIKFCAAKDCNVSLFDIGVTLNKTTGILKTMAMKNLMGKLKNTFRKTEHTDLLLSVTLNNNNDSKLEIKLDFPFKKEKSNRKFHCVFWDVKKSDWSDEGCFVRSSDGEDIQCECHHLTAFSVLMAKGDISTETLDTITTVGLSVSVFSLLLFLTIEFLVWSAVVKSNLSHFRHTAIVNIAVFLLLADCSFLASTSPESLSDTVCFVLTVCKHLFFLAMFTWMLCMSVMLVHQLIFVFNPLRKRVFMFLSSILGYVVPILIVGSSYVYCKYTYRPYYDKKTCWLVFERLLEGSMHAFLIPVGTIMMTNLFSMVVVIVTLVKSSVPDSSKADDKDTAKGILKVVLVLTPIFGVTWIIGFFLLMLEPDNPMFEVANYSFTILNSFQTNKQNKPFWYLQMKTTGGLRRNLISCLILHKYMMDIKESSVLKS</sequence>
<organism evidence="12 13">
    <name type="scientific">Amphiprion percula</name>
    <name type="common">Orange clownfish</name>
    <name type="synonym">Lutjanus percula</name>
    <dbReference type="NCBI Taxonomy" id="161767"/>
    <lineage>
        <taxon>Eukaryota</taxon>
        <taxon>Metazoa</taxon>
        <taxon>Chordata</taxon>
        <taxon>Craniata</taxon>
        <taxon>Vertebrata</taxon>
        <taxon>Euteleostomi</taxon>
        <taxon>Actinopterygii</taxon>
        <taxon>Neopterygii</taxon>
        <taxon>Teleostei</taxon>
        <taxon>Neoteleostei</taxon>
        <taxon>Acanthomorphata</taxon>
        <taxon>Ovalentaria</taxon>
        <taxon>Pomacentridae</taxon>
        <taxon>Amphiprion</taxon>
    </lineage>
</organism>
<dbReference type="PANTHER" id="PTHR45813">
    <property type="entry name" value="IG-LIKE DOMAIN-CONTAINING PROTEIN"/>
    <property type="match status" value="1"/>
</dbReference>
<keyword evidence="9" id="KW-0732">Signal</keyword>
<feature type="transmembrane region" description="Helical" evidence="8">
    <location>
        <begin position="205"/>
        <end position="228"/>
    </location>
</feature>
<proteinExistence type="inferred from homology"/>
<keyword evidence="6" id="KW-1015">Disulfide bond</keyword>
<reference evidence="12 13" key="1">
    <citation type="submission" date="2018-03" db="EMBL/GenBank/DDBJ databases">
        <title>Finding Nemo's genes: A chromosome-scale reference assembly of the genome of the orange clownfish Amphiprion percula.</title>
        <authorList>
            <person name="Lehmann R."/>
        </authorList>
    </citation>
    <scope>NUCLEOTIDE SEQUENCE</scope>
</reference>
<dbReference type="PROSITE" id="PS50221">
    <property type="entry name" value="GAIN_B"/>
    <property type="match status" value="1"/>
</dbReference>
<feature type="chain" id="PRO_5018284674" description="Adhesion G protein-coupled receptor F3b" evidence="9">
    <location>
        <begin position="18"/>
        <end position="492"/>
    </location>
</feature>
<evidence type="ECO:0000313" key="12">
    <source>
        <dbReference type="Ensembl" id="ENSAPEP00000019138.1"/>
    </source>
</evidence>
<accession>A0A3P8T4K8</accession>